<feature type="non-terminal residue" evidence="1">
    <location>
        <position position="146"/>
    </location>
</feature>
<gene>
    <name evidence="1" type="ORF">PIB30_088406</name>
</gene>
<keyword evidence="2" id="KW-1185">Reference proteome</keyword>
<dbReference type="Proteomes" id="UP001341840">
    <property type="component" value="Unassembled WGS sequence"/>
</dbReference>
<dbReference type="EMBL" id="JASCZI010062017">
    <property type="protein sequence ID" value="MED6139918.1"/>
    <property type="molecule type" value="Genomic_DNA"/>
</dbReference>
<sequence length="146" mass="16142">MEAWQQKEIGTLLRRDPSKPSSLVFAPALALVFTGLVAAAPPLHSPLRPPHPVQVDAFNHTNPSSLAHSPPLHQRRIPPPSTNPHSVITFPVSANPHSSLRRRSCCQRFHRRFLLVPPIAARRSPTVNFSQICAQVLLPQLLVPFS</sequence>
<name>A0ABU6SVF1_9FABA</name>
<comment type="caution">
    <text evidence="1">The sequence shown here is derived from an EMBL/GenBank/DDBJ whole genome shotgun (WGS) entry which is preliminary data.</text>
</comment>
<accession>A0ABU6SVF1</accession>
<evidence type="ECO:0000313" key="1">
    <source>
        <dbReference type="EMBL" id="MED6139918.1"/>
    </source>
</evidence>
<protein>
    <submittedName>
        <fullName evidence="1">Uncharacterized protein</fullName>
    </submittedName>
</protein>
<reference evidence="1 2" key="1">
    <citation type="journal article" date="2023" name="Plants (Basel)">
        <title>Bridging the Gap: Combining Genomics and Transcriptomics Approaches to Understand Stylosanthes scabra, an Orphan Legume from the Brazilian Caatinga.</title>
        <authorList>
            <person name="Ferreira-Neto J.R.C."/>
            <person name="da Silva M.D."/>
            <person name="Binneck E."/>
            <person name="de Melo N.F."/>
            <person name="da Silva R.H."/>
            <person name="de Melo A.L.T.M."/>
            <person name="Pandolfi V."/>
            <person name="Bustamante F.O."/>
            <person name="Brasileiro-Vidal A.C."/>
            <person name="Benko-Iseppon A.M."/>
        </authorList>
    </citation>
    <scope>NUCLEOTIDE SEQUENCE [LARGE SCALE GENOMIC DNA]</scope>
    <source>
        <tissue evidence="1">Leaves</tissue>
    </source>
</reference>
<proteinExistence type="predicted"/>
<evidence type="ECO:0000313" key="2">
    <source>
        <dbReference type="Proteomes" id="UP001341840"/>
    </source>
</evidence>
<organism evidence="1 2">
    <name type="scientific">Stylosanthes scabra</name>
    <dbReference type="NCBI Taxonomy" id="79078"/>
    <lineage>
        <taxon>Eukaryota</taxon>
        <taxon>Viridiplantae</taxon>
        <taxon>Streptophyta</taxon>
        <taxon>Embryophyta</taxon>
        <taxon>Tracheophyta</taxon>
        <taxon>Spermatophyta</taxon>
        <taxon>Magnoliopsida</taxon>
        <taxon>eudicotyledons</taxon>
        <taxon>Gunneridae</taxon>
        <taxon>Pentapetalae</taxon>
        <taxon>rosids</taxon>
        <taxon>fabids</taxon>
        <taxon>Fabales</taxon>
        <taxon>Fabaceae</taxon>
        <taxon>Papilionoideae</taxon>
        <taxon>50 kb inversion clade</taxon>
        <taxon>dalbergioids sensu lato</taxon>
        <taxon>Dalbergieae</taxon>
        <taxon>Pterocarpus clade</taxon>
        <taxon>Stylosanthes</taxon>
    </lineage>
</organism>